<dbReference type="EMBL" id="BSOT01000005">
    <property type="protein sequence ID" value="GLR70669.1"/>
    <property type="molecule type" value="Genomic_DNA"/>
</dbReference>
<name>A0AA37WJU7_9ALTE</name>
<comment type="caution">
    <text evidence="2">The sequence shown here is derived from an EMBL/GenBank/DDBJ whole genome shotgun (WGS) entry which is preliminary data.</text>
</comment>
<evidence type="ECO:0000313" key="3">
    <source>
        <dbReference type="Proteomes" id="UP001156601"/>
    </source>
</evidence>
<feature type="signal peptide" evidence="1">
    <location>
        <begin position="1"/>
        <end position="25"/>
    </location>
</feature>
<feature type="chain" id="PRO_5041354954" description="DUF4402 domain-containing protein" evidence="1">
    <location>
        <begin position="26"/>
        <end position="203"/>
    </location>
</feature>
<reference evidence="2" key="1">
    <citation type="journal article" date="2014" name="Int. J. Syst. Evol. Microbiol.">
        <title>Complete genome sequence of Corynebacterium casei LMG S-19264T (=DSM 44701T), isolated from a smear-ripened cheese.</title>
        <authorList>
            <consortium name="US DOE Joint Genome Institute (JGI-PGF)"/>
            <person name="Walter F."/>
            <person name="Albersmeier A."/>
            <person name="Kalinowski J."/>
            <person name="Ruckert C."/>
        </authorList>
    </citation>
    <scope>NUCLEOTIDE SEQUENCE</scope>
    <source>
        <strain evidence="2">NBRC 110023</strain>
    </source>
</reference>
<keyword evidence="1" id="KW-0732">Signal</keyword>
<sequence length="203" mass="20536">MFKRNQLYVSLFATSMLLGSVSVMAQETAPGDATVTVQNTFDIAQVSGIDFGTVRATVDSDATDDAGSVHVSTLPLDTQGAHGTITTAGGATTTSSITVLATGAAGEFAITNAAPFTAINITAPAAFDLVNGSGSPTTAVFGVGTFTFRETGAVADGTAVTTDINGEINFTMGASLSTDDNAATRTNYIDGAYTGTFTLQVAY</sequence>
<dbReference type="Pfam" id="PF14352">
    <property type="entry name" value="DUF4402"/>
    <property type="match status" value="1"/>
</dbReference>
<accession>A0AA37WJU7</accession>
<dbReference type="InterPro" id="IPR025514">
    <property type="entry name" value="DUF4402"/>
</dbReference>
<dbReference type="RefSeq" id="WP_284216955.1">
    <property type="nucleotide sequence ID" value="NZ_BSOT01000005.1"/>
</dbReference>
<evidence type="ECO:0000313" key="2">
    <source>
        <dbReference type="EMBL" id="GLR70669.1"/>
    </source>
</evidence>
<reference evidence="2" key="2">
    <citation type="submission" date="2023-01" db="EMBL/GenBank/DDBJ databases">
        <title>Draft genome sequence of Agaribacter marinus strain NBRC 110023.</title>
        <authorList>
            <person name="Sun Q."/>
            <person name="Mori K."/>
        </authorList>
    </citation>
    <scope>NUCLEOTIDE SEQUENCE</scope>
    <source>
        <strain evidence="2">NBRC 110023</strain>
    </source>
</reference>
<evidence type="ECO:0000256" key="1">
    <source>
        <dbReference type="SAM" id="SignalP"/>
    </source>
</evidence>
<gene>
    <name evidence="2" type="ORF">GCM10007852_15770</name>
</gene>
<evidence type="ECO:0008006" key="4">
    <source>
        <dbReference type="Google" id="ProtNLM"/>
    </source>
</evidence>
<proteinExistence type="predicted"/>
<dbReference type="AlphaFoldDB" id="A0AA37WJU7"/>
<dbReference type="Proteomes" id="UP001156601">
    <property type="component" value="Unassembled WGS sequence"/>
</dbReference>
<organism evidence="2 3">
    <name type="scientific">Agaribacter marinus</name>
    <dbReference type="NCBI Taxonomy" id="1431249"/>
    <lineage>
        <taxon>Bacteria</taxon>
        <taxon>Pseudomonadati</taxon>
        <taxon>Pseudomonadota</taxon>
        <taxon>Gammaproteobacteria</taxon>
        <taxon>Alteromonadales</taxon>
        <taxon>Alteromonadaceae</taxon>
        <taxon>Agaribacter</taxon>
    </lineage>
</organism>
<keyword evidence="3" id="KW-1185">Reference proteome</keyword>
<protein>
    <recommendedName>
        <fullName evidence="4">DUF4402 domain-containing protein</fullName>
    </recommendedName>
</protein>